<name>A0A2T7PCK1_POMCA</name>
<dbReference type="GO" id="GO:0005737">
    <property type="term" value="C:cytoplasm"/>
    <property type="evidence" value="ECO:0007669"/>
    <property type="project" value="UniProtKB-SubCell"/>
</dbReference>
<reference evidence="6 7" key="1">
    <citation type="submission" date="2018-04" db="EMBL/GenBank/DDBJ databases">
        <title>The genome of golden apple snail Pomacea canaliculata provides insight into stress tolerance and invasive adaptation.</title>
        <authorList>
            <person name="Liu C."/>
            <person name="Liu B."/>
            <person name="Ren Y."/>
            <person name="Zhang Y."/>
            <person name="Wang H."/>
            <person name="Li S."/>
            <person name="Jiang F."/>
            <person name="Yin L."/>
            <person name="Zhang G."/>
            <person name="Qian W."/>
            <person name="Fan W."/>
        </authorList>
    </citation>
    <scope>NUCLEOTIDE SEQUENCE [LARGE SCALE GENOMIC DNA]</scope>
    <source>
        <strain evidence="6">SZHN2017</strain>
        <tissue evidence="6">Muscle</tissue>
    </source>
</reference>
<dbReference type="PANTHER" id="PTHR18829">
    <property type="entry name" value="PROTEIN YAE1 HOMOLOG"/>
    <property type="match status" value="1"/>
</dbReference>
<evidence type="ECO:0000313" key="7">
    <source>
        <dbReference type="Proteomes" id="UP000245119"/>
    </source>
</evidence>
<keyword evidence="3" id="KW-0963">Cytoplasm</keyword>
<evidence type="ECO:0000256" key="3">
    <source>
        <dbReference type="ARBA" id="ARBA00022490"/>
    </source>
</evidence>
<gene>
    <name evidence="6" type="ORF">C0Q70_10424</name>
</gene>
<keyword evidence="7" id="KW-1185">Reference proteome</keyword>
<evidence type="ECO:0000256" key="1">
    <source>
        <dbReference type="ARBA" id="ARBA00004123"/>
    </source>
</evidence>
<evidence type="ECO:0000259" key="5">
    <source>
        <dbReference type="Pfam" id="PF09811"/>
    </source>
</evidence>
<dbReference type="PANTHER" id="PTHR18829:SF0">
    <property type="entry name" value="PROTEIN YAE1 HOMOLOG"/>
    <property type="match status" value="1"/>
</dbReference>
<dbReference type="Proteomes" id="UP000245119">
    <property type="component" value="Linkage Group LG5"/>
</dbReference>
<organism evidence="6 7">
    <name type="scientific">Pomacea canaliculata</name>
    <name type="common">Golden apple snail</name>
    <dbReference type="NCBI Taxonomy" id="400727"/>
    <lineage>
        <taxon>Eukaryota</taxon>
        <taxon>Metazoa</taxon>
        <taxon>Spiralia</taxon>
        <taxon>Lophotrochozoa</taxon>
        <taxon>Mollusca</taxon>
        <taxon>Gastropoda</taxon>
        <taxon>Caenogastropoda</taxon>
        <taxon>Architaenioglossa</taxon>
        <taxon>Ampullarioidea</taxon>
        <taxon>Ampullariidae</taxon>
        <taxon>Pomacea</taxon>
    </lineage>
</organism>
<keyword evidence="4" id="KW-0539">Nucleus</keyword>
<dbReference type="OrthoDB" id="6150444at2759"/>
<comment type="caution">
    <text evidence="6">The sequence shown here is derived from an EMBL/GenBank/DDBJ whole genome shotgun (WGS) entry which is preliminary data.</text>
</comment>
<dbReference type="InterPro" id="IPR019191">
    <property type="entry name" value="Essential_protein_Yae1_N"/>
</dbReference>
<dbReference type="InterPro" id="IPR038881">
    <property type="entry name" value="Yae1-like"/>
</dbReference>
<evidence type="ECO:0000256" key="2">
    <source>
        <dbReference type="ARBA" id="ARBA00004496"/>
    </source>
</evidence>
<dbReference type="GO" id="GO:0005634">
    <property type="term" value="C:nucleus"/>
    <property type="evidence" value="ECO:0007669"/>
    <property type="project" value="UniProtKB-SubCell"/>
</dbReference>
<comment type="subcellular location">
    <subcellularLocation>
        <location evidence="2">Cytoplasm</location>
    </subcellularLocation>
    <subcellularLocation>
        <location evidence="1">Nucleus</location>
    </subcellularLocation>
</comment>
<evidence type="ECO:0000313" key="6">
    <source>
        <dbReference type="EMBL" id="PVD31146.1"/>
    </source>
</evidence>
<sequence length="211" mass="23357">MAQWMPSAISEIDEIFDDSVEENAIAQREWERAEGDIKKTGYRLGVSAGEEETLQQGFDAGYKDTSPLAFAVGQMLGRISATKNVHHILTPQRETTQVSEEKMAALSSLEQDCTILLRTLIQRQQEHSAKFAAASGENCALNSCAPEAQRQQRPGGELTAASDERELTQMFRSCSLQDWSPIDDPVLQQMSQEILARSKVPASQGREKKKG</sequence>
<dbReference type="EMBL" id="PZQS01000005">
    <property type="protein sequence ID" value="PVD31146.1"/>
    <property type="molecule type" value="Genomic_DNA"/>
</dbReference>
<accession>A0A2T7PCK1</accession>
<dbReference type="STRING" id="400727.A0A2T7PCK1"/>
<dbReference type="AlphaFoldDB" id="A0A2T7PCK1"/>
<feature type="domain" description="Essential protein Yae1 N-terminal" evidence="5">
    <location>
        <begin position="41"/>
        <end position="79"/>
    </location>
</feature>
<evidence type="ECO:0000256" key="4">
    <source>
        <dbReference type="ARBA" id="ARBA00023242"/>
    </source>
</evidence>
<proteinExistence type="predicted"/>
<protein>
    <recommendedName>
        <fullName evidence="5">Essential protein Yae1 N-terminal domain-containing protein</fullName>
    </recommendedName>
</protein>
<dbReference type="Pfam" id="PF09811">
    <property type="entry name" value="Yae1_N"/>
    <property type="match status" value="1"/>
</dbReference>